<feature type="transmembrane region" description="Helical" evidence="1">
    <location>
        <begin position="94"/>
        <end position="110"/>
    </location>
</feature>
<feature type="transmembrane region" description="Helical" evidence="1">
    <location>
        <begin position="59"/>
        <end position="82"/>
    </location>
</feature>
<proteinExistence type="predicted"/>
<keyword evidence="1" id="KW-0812">Transmembrane</keyword>
<evidence type="ECO:0000313" key="2">
    <source>
        <dbReference type="EMBL" id="MEE1869835.1"/>
    </source>
</evidence>
<dbReference type="AlphaFoldDB" id="A0AB35WZZ3"/>
<comment type="caution">
    <text evidence="2">The sequence shown here is derived from an EMBL/GenBank/DDBJ whole genome shotgun (WGS) entry which is preliminary data.</text>
</comment>
<keyword evidence="1" id="KW-1133">Transmembrane helix</keyword>
<organism evidence="2 3">
    <name type="scientific">Pseudomonas auratipiscis</name>
    <dbReference type="NCBI Taxonomy" id="3115853"/>
    <lineage>
        <taxon>Bacteria</taxon>
        <taxon>Pseudomonadati</taxon>
        <taxon>Pseudomonadota</taxon>
        <taxon>Gammaproteobacteria</taxon>
        <taxon>Pseudomonadales</taxon>
        <taxon>Pseudomonadaceae</taxon>
        <taxon>Pseudomonas</taxon>
    </lineage>
</organism>
<reference evidence="2 3" key="1">
    <citation type="submission" date="2024-01" db="EMBL/GenBank/DDBJ databases">
        <title>Unpublished Manusciprt.</title>
        <authorList>
            <person name="Duman M."/>
            <person name="Valdes E.G."/>
            <person name="Ajmi N."/>
            <person name="Altun S."/>
            <person name="Saticioglu I.B."/>
        </authorList>
    </citation>
    <scope>NUCLEOTIDE SEQUENCE [LARGE SCALE GENOMIC DNA]</scope>
    <source>
        <strain evidence="2 3">120P</strain>
    </source>
</reference>
<sequence>MEVAASQRPKIHQAKTSLLLWASALTIASTVLVFIATIGKDYGMSGISSVIGEPVVFQSYIFQALGGSIGLPAIHVLVASLFKSKRNSTSRRRIFIVWSVVVITLQLIVIKSL</sequence>
<dbReference type="Proteomes" id="UP001307839">
    <property type="component" value="Unassembled WGS sequence"/>
</dbReference>
<accession>A0AB35WZZ3</accession>
<name>A0AB35WZZ3_9PSED</name>
<evidence type="ECO:0000313" key="3">
    <source>
        <dbReference type="Proteomes" id="UP001307839"/>
    </source>
</evidence>
<evidence type="ECO:0000256" key="1">
    <source>
        <dbReference type="SAM" id="Phobius"/>
    </source>
</evidence>
<keyword evidence="3" id="KW-1185">Reference proteome</keyword>
<feature type="transmembrane region" description="Helical" evidence="1">
    <location>
        <begin position="18"/>
        <end position="39"/>
    </location>
</feature>
<dbReference type="RefSeq" id="WP_203585140.1">
    <property type="nucleotide sequence ID" value="NZ_JAZDCU010000029.1"/>
</dbReference>
<protein>
    <submittedName>
        <fullName evidence="2">Uncharacterized protein</fullName>
    </submittedName>
</protein>
<keyword evidence="1" id="KW-0472">Membrane</keyword>
<gene>
    <name evidence="2" type="ORF">V0R53_25980</name>
</gene>
<dbReference type="EMBL" id="JAZDQP010000028">
    <property type="protein sequence ID" value="MEE1869835.1"/>
    <property type="molecule type" value="Genomic_DNA"/>
</dbReference>